<feature type="transmembrane region" description="Helical" evidence="1">
    <location>
        <begin position="112"/>
        <end position="133"/>
    </location>
</feature>
<accession>A0A8H6M8Z2</accession>
<sequence>MAISNRGDLSHPPTVTAFVALQLLGAGGLILVVLTAVFCKHIKRWPTWYSFCFSWIISSLSYSLLTIAAGIYASPPLTTCATLSMIIHVLLRLRFAKSESSADESGNETIAILVLAPYCVWAVIAIGFSLFTIPNIQTLAVSSTGTYCNSTDRI</sequence>
<keyword evidence="3" id="KW-1185">Reference proteome</keyword>
<keyword evidence="1" id="KW-0472">Membrane</keyword>
<evidence type="ECO:0000313" key="2">
    <source>
        <dbReference type="EMBL" id="KAF6756471.1"/>
    </source>
</evidence>
<dbReference type="OrthoDB" id="2988301at2759"/>
<feature type="transmembrane region" description="Helical" evidence="1">
    <location>
        <begin position="46"/>
        <end position="65"/>
    </location>
</feature>
<dbReference type="AlphaFoldDB" id="A0A8H6M8Z2"/>
<keyword evidence="1" id="KW-1133">Transmembrane helix</keyword>
<dbReference type="EMBL" id="JACGCI010000026">
    <property type="protein sequence ID" value="KAF6756471.1"/>
    <property type="molecule type" value="Genomic_DNA"/>
</dbReference>
<organism evidence="2 3">
    <name type="scientific">Ephemerocybe angulata</name>
    <dbReference type="NCBI Taxonomy" id="980116"/>
    <lineage>
        <taxon>Eukaryota</taxon>
        <taxon>Fungi</taxon>
        <taxon>Dikarya</taxon>
        <taxon>Basidiomycota</taxon>
        <taxon>Agaricomycotina</taxon>
        <taxon>Agaricomycetes</taxon>
        <taxon>Agaricomycetidae</taxon>
        <taxon>Agaricales</taxon>
        <taxon>Agaricineae</taxon>
        <taxon>Psathyrellaceae</taxon>
        <taxon>Ephemerocybe</taxon>
    </lineage>
</organism>
<keyword evidence="1" id="KW-0812">Transmembrane</keyword>
<name>A0A8H6M8Z2_9AGAR</name>
<proteinExistence type="predicted"/>
<gene>
    <name evidence="2" type="ORF">DFP72DRAFT_286810</name>
</gene>
<evidence type="ECO:0000313" key="3">
    <source>
        <dbReference type="Proteomes" id="UP000521943"/>
    </source>
</evidence>
<protein>
    <submittedName>
        <fullName evidence="2">Uncharacterized protein</fullName>
    </submittedName>
</protein>
<dbReference type="Proteomes" id="UP000521943">
    <property type="component" value="Unassembled WGS sequence"/>
</dbReference>
<comment type="caution">
    <text evidence="2">The sequence shown here is derived from an EMBL/GenBank/DDBJ whole genome shotgun (WGS) entry which is preliminary data.</text>
</comment>
<evidence type="ECO:0000256" key="1">
    <source>
        <dbReference type="SAM" id="Phobius"/>
    </source>
</evidence>
<feature type="transmembrane region" description="Helical" evidence="1">
    <location>
        <begin position="15"/>
        <end position="39"/>
    </location>
</feature>
<reference evidence="2 3" key="1">
    <citation type="submission" date="2020-07" db="EMBL/GenBank/DDBJ databases">
        <title>Comparative genomics of pyrophilous fungi reveals a link between fire events and developmental genes.</title>
        <authorList>
            <consortium name="DOE Joint Genome Institute"/>
            <person name="Steindorff A.S."/>
            <person name="Carver A."/>
            <person name="Calhoun S."/>
            <person name="Stillman K."/>
            <person name="Liu H."/>
            <person name="Lipzen A."/>
            <person name="Pangilinan J."/>
            <person name="Labutti K."/>
            <person name="Bruns T.D."/>
            <person name="Grigoriev I.V."/>
        </authorList>
    </citation>
    <scope>NUCLEOTIDE SEQUENCE [LARGE SCALE GENOMIC DNA]</scope>
    <source>
        <strain evidence="2 3">CBS 144469</strain>
    </source>
</reference>